<accession>A0A132NS47</accession>
<dbReference type="InterPro" id="IPR001932">
    <property type="entry name" value="PPM-type_phosphatase-like_dom"/>
</dbReference>
<name>A0A132NS47_GIAIN</name>
<feature type="domain" description="PPM-type phosphatase" evidence="5">
    <location>
        <begin position="21"/>
        <end position="379"/>
    </location>
</feature>
<dbReference type="InterPro" id="IPR036457">
    <property type="entry name" value="PPM-type-like_dom_sf"/>
</dbReference>
<protein>
    <submittedName>
        <fullName evidence="6">Protein phosphatase 2C</fullName>
    </submittedName>
</protein>
<dbReference type="AlphaFoldDB" id="A0A132NS47"/>
<gene>
    <name evidence="6" type="ORF">QR46_3465</name>
</gene>
<keyword evidence="3 4" id="KW-0904">Protein phosphatase</keyword>
<proteinExistence type="inferred from homology"/>
<evidence type="ECO:0000313" key="6">
    <source>
        <dbReference type="EMBL" id="KWX12542.1"/>
    </source>
</evidence>
<dbReference type="GO" id="GO:0046872">
    <property type="term" value="F:metal ion binding"/>
    <property type="evidence" value="ECO:0007669"/>
    <property type="project" value="UniProtKB-KW"/>
</dbReference>
<dbReference type="CDD" id="cd00143">
    <property type="entry name" value="PP2Cc"/>
    <property type="match status" value="1"/>
</dbReference>
<dbReference type="InterPro" id="IPR000222">
    <property type="entry name" value="PP2C_BS"/>
</dbReference>
<dbReference type="EMBL" id="JXTI01000111">
    <property type="protein sequence ID" value="KWX12542.1"/>
    <property type="molecule type" value="Genomic_DNA"/>
</dbReference>
<dbReference type="PROSITE" id="PS51746">
    <property type="entry name" value="PPM_2"/>
    <property type="match status" value="1"/>
</dbReference>
<dbReference type="Pfam" id="PF00481">
    <property type="entry name" value="PP2C"/>
    <property type="match status" value="1"/>
</dbReference>
<reference evidence="6 7" key="1">
    <citation type="journal article" date="2015" name="Mol. Biochem. Parasitol.">
        <title>Identification of polymorphic genes for use in assemblage B genotyping assays through comparative genomics of multiple assemblage B Giardia duodenalis isolates.</title>
        <authorList>
            <person name="Wielinga C."/>
            <person name="Thompson R.C."/>
            <person name="Monis P."/>
            <person name="Ryan U."/>
        </authorList>
    </citation>
    <scope>NUCLEOTIDE SEQUENCE [LARGE SCALE GENOMIC DNA]</scope>
    <source>
        <strain evidence="6 7">BAH15c1</strain>
    </source>
</reference>
<evidence type="ECO:0000313" key="7">
    <source>
        <dbReference type="Proteomes" id="UP000070089"/>
    </source>
</evidence>
<evidence type="ECO:0000256" key="1">
    <source>
        <dbReference type="ARBA" id="ARBA00022723"/>
    </source>
</evidence>
<dbReference type="OrthoDB" id="10264738at2759"/>
<dbReference type="VEuPathDB" id="GiardiaDB:QR46_3465"/>
<dbReference type="SUPFAM" id="SSF81606">
    <property type="entry name" value="PP2C-like"/>
    <property type="match status" value="1"/>
</dbReference>
<comment type="caution">
    <text evidence="6">The sequence shown here is derived from an EMBL/GenBank/DDBJ whole genome shotgun (WGS) entry which is preliminary data.</text>
</comment>
<sequence>MALVKQGNLKQAHMFLSSLYVWGHGSVSGRRPSNEDAHIIRDLKGLRQDLIDSITFVGVFDGHGGDRASKFVRDKLHLQLSKARIFPMDLKESLRQAYLNTDKLYLREEGTSDIYSSAGTTAVVCIHHKGMLYFANAGDSRAIVGLRDRGVRQITVDHKPNLPAEKTRIERAGSCVVMDDGDCPRVAGMLAVSRAIGDSPFKNCGVIADPDIFALREADADYIVLACDGLWDVLSNEDVDNLIRHVFVIAGKSTDPVFATQLIKSKLSGPDHTATRKELLQHAIACLVASSGPDDQLVKIATRIGEYLSQRQTSIQELATVFPEMPGLSSLECGEYKECDHSYKTVGQKISPEAVASYLLRLALCLGSEDNVTIVLGLGRKLYPKSIIVEYDSVMHPQ</sequence>
<dbReference type="PANTHER" id="PTHR47992">
    <property type="entry name" value="PROTEIN PHOSPHATASE"/>
    <property type="match status" value="1"/>
</dbReference>
<evidence type="ECO:0000256" key="2">
    <source>
        <dbReference type="ARBA" id="ARBA00022801"/>
    </source>
</evidence>
<keyword evidence="1" id="KW-0479">Metal-binding</keyword>
<dbReference type="SMART" id="SM00332">
    <property type="entry name" value="PP2Cc"/>
    <property type="match status" value="1"/>
</dbReference>
<dbReference type="InterPro" id="IPR015655">
    <property type="entry name" value="PP2C"/>
</dbReference>
<dbReference type="PROSITE" id="PS01032">
    <property type="entry name" value="PPM_1"/>
    <property type="match status" value="1"/>
</dbReference>
<comment type="similarity">
    <text evidence="4">Belongs to the PP2C family.</text>
</comment>
<dbReference type="Gene3D" id="3.60.40.10">
    <property type="entry name" value="PPM-type phosphatase domain"/>
    <property type="match status" value="1"/>
</dbReference>
<evidence type="ECO:0000259" key="5">
    <source>
        <dbReference type="PROSITE" id="PS51746"/>
    </source>
</evidence>
<evidence type="ECO:0000256" key="4">
    <source>
        <dbReference type="RuleBase" id="RU003465"/>
    </source>
</evidence>
<keyword evidence="2 4" id="KW-0378">Hydrolase</keyword>
<evidence type="ECO:0000256" key="3">
    <source>
        <dbReference type="ARBA" id="ARBA00022912"/>
    </source>
</evidence>
<dbReference type="GO" id="GO:0004722">
    <property type="term" value="F:protein serine/threonine phosphatase activity"/>
    <property type="evidence" value="ECO:0007669"/>
    <property type="project" value="InterPro"/>
</dbReference>
<dbReference type="Proteomes" id="UP000070089">
    <property type="component" value="Unassembled WGS sequence"/>
</dbReference>
<organism evidence="6 7">
    <name type="scientific">Giardia duodenalis assemblage B</name>
    <dbReference type="NCBI Taxonomy" id="1394984"/>
    <lineage>
        <taxon>Eukaryota</taxon>
        <taxon>Metamonada</taxon>
        <taxon>Diplomonadida</taxon>
        <taxon>Hexamitidae</taxon>
        <taxon>Giardiinae</taxon>
        <taxon>Giardia</taxon>
    </lineage>
</organism>